<dbReference type="Proteomes" id="UP000095283">
    <property type="component" value="Unplaced"/>
</dbReference>
<dbReference type="WBParaSite" id="Hba_18203">
    <property type="protein sequence ID" value="Hba_18203"/>
    <property type="gene ID" value="Hba_18203"/>
</dbReference>
<feature type="transmembrane region" description="Helical" evidence="5">
    <location>
        <begin position="260"/>
        <end position="285"/>
    </location>
</feature>
<feature type="transmembrane region" description="Helical" evidence="5">
    <location>
        <begin position="94"/>
        <end position="118"/>
    </location>
</feature>
<accession>A0A1I7XL07</accession>
<name>A0A1I7XL07_HETBA</name>
<dbReference type="Pfam" id="PF00001">
    <property type="entry name" value="7tm_1"/>
    <property type="match status" value="1"/>
</dbReference>
<keyword evidence="2 5" id="KW-0812">Transmembrane</keyword>
<feature type="transmembrane region" description="Helical" evidence="5">
    <location>
        <begin position="16"/>
        <end position="42"/>
    </location>
</feature>
<protein>
    <submittedName>
        <fullName evidence="8">G_PROTEIN_RECEP_F1_2 domain-containing protein</fullName>
    </submittedName>
</protein>
<comment type="subcellular location">
    <subcellularLocation>
        <location evidence="1">Membrane</location>
    </subcellularLocation>
</comment>
<evidence type="ECO:0000256" key="1">
    <source>
        <dbReference type="ARBA" id="ARBA00004370"/>
    </source>
</evidence>
<evidence type="ECO:0000256" key="4">
    <source>
        <dbReference type="ARBA" id="ARBA00023136"/>
    </source>
</evidence>
<feature type="transmembrane region" description="Helical" evidence="5">
    <location>
        <begin position="305"/>
        <end position="327"/>
    </location>
</feature>
<dbReference type="SUPFAM" id="SSF81321">
    <property type="entry name" value="Family A G protein-coupled receptor-like"/>
    <property type="match status" value="1"/>
</dbReference>
<feature type="transmembrane region" description="Helical" evidence="5">
    <location>
        <begin position="139"/>
        <end position="158"/>
    </location>
</feature>
<dbReference type="PROSITE" id="PS50262">
    <property type="entry name" value="G_PROTEIN_RECEP_F1_2"/>
    <property type="match status" value="1"/>
</dbReference>
<evidence type="ECO:0000256" key="3">
    <source>
        <dbReference type="ARBA" id="ARBA00022989"/>
    </source>
</evidence>
<dbReference type="AlphaFoldDB" id="A0A1I7XL07"/>
<evidence type="ECO:0000256" key="5">
    <source>
        <dbReference type="SAM" id="Phobius"/>
    </source>
</evidence>
<reference evidence="8" key="1">
    <citation type="submission" date="2016-11" db="UniProtKB">
        <authorList>
            <consortium name="WormBaseParasite"/>
        </authorList>
    </citation>
    <scope>IDENTIFICATION</scope>
</reference>
<keyword evidence="4 5" id="KW-0472">Membrane</keyword>
<dbReference type="GO" id="GO:0016020">
    <property type="term" value="C:membrane"/>
    <property type="evidence" value="ECO:0007669"/>
    <property type="project" value="UniProtKB-SubCell"/>
</dbReference>
<dbReference type="Gene3D" id="1.20.1070.10">
    <property type="entry name" value="Rhodopsin 7-helix transmembrane proteins"/>
    <property type="match status" value="1"/>
</dbReference>
<feature type="transmembrane region" description="Helical" evidence="5">
    <location>
        <begin position="54"/>
        <end position="74"/>
    </location>
</feature>
<dbReference type="InterPro" id="IPR000276">
    <property type="entry name" value="GPCR_Rhodpsn"/>
</dbReference>
<evidence type="ECO:0000259" key="6">
    <source>
        <dbReference type="PROSITE" id="PS50262"/>
    </source>
</evidence>
<dbReference type="InterPro" id="IPR017452">
    <property type="entry name" value="GPCR_Rhodpsn_7TM"/>
</dbReference>
<proteinExistence type="predicted"/>
<keyword evidence="3 5" id="KW-1133">Transmembrane helix</keyword>
<organism evidence="7 8">
    <name type="scientific">Heterorhabditis bacteriophora</name>
    <name type="common">Entomopathogenic nematode worm</name>
    <dbReference type="NCBI Taxonomy" id="37862"/>
    <lineage>
        <taxon>Eukaryota</taxon>
        <taxon>Metazoa</taxon>
        <taxon>Ecdysozoa</taxon>
        <taxon>Nematoda</taxon>
        <taxon>Chromadorea</taxon>
        <taxon>Rhabditida</taxon>
        <taxon>Rhabditina</taxon>
        <taxon>Rhabditomorpha</taxon>
        <taxon>Strongyloidea</taxon>
        <taxon>Heterorhabditidae</taxon>
        <taxon>Heterorhabditis</taxon>
    </lineage>
</organism>
<dbReference type="PANTHER" id="PTHR46709">
    <property type="entry name" value="PROTEIN CBG23488-RELATED"/>
    <property type="match status" value="1"/>
</dbReference>
<evidence type="ECO:0000256" key="2">
    <source>
        <dbReference type="ARBA" id="ARBA00022692"/>
    </source>
</evidence>
<dbReference type="PRINTS" id="PR00237">
    <property type="entry name" value="GPCRRHODOPSN"/>
</dbReference>
<dbReference type="PANTHER" id="PTHR46709:SF9">
    <property type="entry name" value="G-PROTEIN COUPLED RECEPTORS FAMILY 1 PROFILE DOMAIN-CONTAINING PROTEIN"/>
    <property type="match status" value="1"/>
</dbReference>
<feature type="transmembrane region" description="Helical" evidence="5">
    <location>
        <begin position="193"/>
        <end position="218"/>
    </location>
</feature>
<keyword evidence="7" id="KW-1185">Reference proteome</keyword>
<sequence>MLGECSRNESYDFTRYFIIVYIGTPIAAAGVICNFILFVSRLFSRSRSRRSPTLYLLVLAILDLLMDLLYIPFFTVDALAIYNENEFLYHLWHIYAMFLFGTSRMVQFASTYVILCATMERFIVIAEIRSLEFLVGEKGRYGTIIVVLVAVFLLRLPAFFEYNIVYRSDCPIYLSYDYEPLLAGWEHYQIFNFYVMTVLHIFVPFAILLLLNISIVILTRRKIRGIGWAVTTFIDMPKVTELIRKESISSSKKRRDELRYATWTMVSIATTYLCCSSLSLFISVMENIFTENTLLFHEDGSSTSFYTLATDVVSILVAVNSLLRIFVYMLCSLSFRPLCYASSQPPRTNP</sequence>
<evidence type="ECO:0000313" key="7">
    <source>
        <dbReference type="Proteomes" id="UP000095283"/>
    </source>
</evidence>
<feature type="domain" description="G-protein coupled receptors family 1 profile" evidence="6">
    <location>
        <begin position="33"/>
        <end position="328"/>
    </location>
</feature>
<dbReference type="GO" id="GO:0004930">
    <property type="term" value="F:G protein-coupled receptor activity"/>
    <property type="evidence" value="ECO:0007669"/>
    <property type="project" value="InterPro"/>
</dbReference>
<evidence type="ECO:0000313" key="8">
    <source>
        <dbReference type="WBParaSite" id="Hba_18203"/>
    </source>
</evidence>